<dbReference type="EMBL" id="RCBY01000244">
    <property type="protein sequence ID" value="RQH27544.1"/>
    <property type="molecule type" value="Genomic_DNA"/>
</dbReference>
<dbReference type="Proteomes" id="UP000269154">
    <property type="component" value="Unassembled WGS sequence"/>
</dbReference>
<accession>A0A3N6P4Y7</accession>
<protein>
    <submittedName>
        <fullName evidence="1">Helix-turn-helix domain-containing protein</fullName>
    </submittedName>
</protein>
<name>A0A3N6P4Y7_9CYAN</name>
<dbReference type="OrthoDB" id="459824at2"/>
<comment type="caution">
    <text evidence="1">The sequence shown here is derived from an EMBL/GenBank/DDBJ whole genome shotgun (WGS) entry which is preliminary data.</text>
</comment>
<evidence type="ECO:0000313" key="2">
    <source>
        <dbReference type="Proteomes" id="UP000269154"/>
    </source>
</evidence>
<gene>
    <name evidence="1" type="ORF">D5R40_27190</name>
</gene>
<organism evidence="1 2">
    <name type="scientific">Okeania hirsuta</name>
    <dbReference type="NCBI Taxonomy" id="1458930"/>
    <lineage>
        <taxon>Bacteria</taxon>
        <taxon>Bacillati</taxon>
        <taxon>Cyanobacteriota</taxon>
        <taxon>Cyanophyceae</taxon>
        <taxon>Oscillatoriophycideae</taxon>
        <taxon>Oscillatoriales</taxon>
        <taxon>Microcoleaceae</taxon>
        <taxon>Okeania</taxon>
    </lineage>
</organism>
<dbReference type="RefSeq" id="WP_124155462.1">
    <property type="nucleotide sequence ID" value="NZ_CAWOLW010000162.1"/>
</dbReference>
<sequence length="106" mass="12180">MAHVTGYSRTWIYQLVKRYNKWGTKSLGDGRRHNQGQEAILTDLQQAQLWQVLCEKSPDGGLWNGRKVADWLSELTGKQVSRHRGWEDLKQMTRSVTCSSTSTWGV</sequence>
<evidence type="ECO:0000313" key="1">
    <source>
        <dbReference type="EMBL" id="RQH27544.1"/>
    </source>
</evidence>
<proteinExistence type="predicted"/>
<dbReference type="Pfam" id="PF13551">
    <property type="entry name" value="HTH_29"/>
    <property type="match status" value="1"/>
</dbReference>
<dbReference type="AlphaFoldDB" id="A0A3N6P4Y7"/>
<keyword evidence="2" id="KW-1185">Reference proteome</keyword>
<reference evidence="1 2" key="1">
    <citation type="journal article" date="2018" name="ACS Chem. Biol.">
        <title>Ketoreductase domain dysfunction expands chemodiversity: malyngamide biosynthesis in the cyanobacterium Okeania hirsuta.</title>
        <authorList>
            <person name="Moss N.A."/>
            <person name="Leao T."/>
            <person name="Rankin M."/>
            <person name="McCullough T.M."/>
            <person name="Qu P."/>
            <person name="Korobeynikov A."/>
            <person name="Smith J.L."/>
            <person name="Gerwick L."/>
            <person name="Gerwick W.H."/>
        </authorList>
    </citation>
    <scope>NUCLEOTIDE SEQUENCE [LARGE SCALE GENOMIC DNA]</scope>
    <source>
        <strain evidence="1 2">PAB10Feb10-1</strain>
    </source>
</reference>